<evidence type="ECO:0000313" key="3">
    <source>
        <dbReference type="EMBL" id="TFZ41423.1"/>
    </source>
</evidence>
<dbReference type="Pfam" id="PF00128">
    <property type="entry name" value="Alpha-amylase"/>
    <property type="match status" value="1"/>
</dbReference>
<comment type="similarity">
    <text evidence="1">Belongs to the glycosyl hydrolase 13 family.</text>
</comment>
<dbReference type="CDD" id="cd02860">
    <property type="entry name" value="E_set_Pullulanase"/>
    <property type="match status" value="1"/>
</dbReference>
<dbReference type="EMBL" id="SRIB01000002">
    <property type="protein sequence ID" value="TFZ41423.1"/>
    <property type="molecule type" value="Genomic_DNA"/>
</dbReference>
<evidence type="ECO:0000256" key="1">
    <source>
        <dbReference type="ARBA" id="ARBA00008061"/>
    </source>
</evidence>
<dbReference type="SUPFAM" id="SSF81296">
    <property type="entry name" value="E set domains"/>
    <property type="match status" value="1"/>
</dbReference>
<dbReference type="CDD" id="cd11341">
    <property type="entry name" value="AmyAc_Pullulanase_LD-like"/>
    <property type="match status" value="1"/>
</dbReference>
<dbReference type="EC" id="3.2.1.41" evidence="3"/>
<name>A0A4Z0D993_9FIRM</name>
<dbReference type="NCBIfam" id="TIGR02104">
    <property type="entry name" value="pulA_typeI"/>
    <property type="match status" value="1"/>
</dbReference>
<sequence>MISNKELGAIYTTDSTIFRVFAPDKNNIKLRLFKDALSLESSDYSMIKDFDGVFETEVSGDLDGYYYTYIVENEFEVTDPYSIASSVNSNRSCVIDLSKTNPEGFLEHKEPPLTKPTDSIIYELHVKDFTTHETSNVKHKASLYGMTEENTNYNGYKTGLDHLAELGITHVHLMPVYDYLTVREERDFVFDDDNYNWGYDPELYNTVEGSITLHPDDPKKRIYELKETVMAFHKKGIKVVLDVVYNHTFRGKTSNFNVLATNYYFRQWPDGSFSNGSGCGNEFDSQKPMARKFIIDSLKYWVKEFRVDGFRFDLMALIDIDTIEMAVEELRKLKPDILIYGEPWMADRTPLPSNKTTSKGTQSRKAFALFNDNFRNAIKGDNDGYLLGFAQGNLDEKRNVETGIAGNIFYDPSRIGFTQKARETINYVNSHDNLILQDKLLKVFPQKTEEEIKTYNKFIHSILFLSQGIPFIHEGNEFLRSKNGHHNTYNAPLSINAIDWSLKVKNIDVFNYIKDLIEFRKSHIAFRLDDAEEIRKNLKFFDHVEYCPTVAYTIREDQNYILVVHNGNLNPCLLTYQILKKHIIEKYKDEFIDMTVDLIFDENGIVRNKTKLNHPHGVQTLGISTYVYKVNVIK</sequence>
<dbReference type="Proteomes" id="UP000298381">
    <property type="component" value="Unassembled WGS sequence"/>
</dbReference>
<dbReference type="SUPFAM" id="SSF51445">
    <property type="entry name" value="(Trans)glycosidases"/>
    <property type="match status" value="1"/>
</dbReference>
<dbReference type="PANTHER" id="PTHR43002">
    <property type="entry name" value="GLYCOGEN DEBRANCHING ENZYME"/>
    <property type="match status" value="1"/>
</dbReference>
<evidence type="ECO:0000313" key="4">
    <source>
        <dbReference type="Proteomes" id="UP000298381"/>
    </source>
</evidence>
<accession>A0A4Z0D993</accession>
<dbReference type="InterPro" id="IPR004193">
    <property type="entry name" value="Glyco_hydro_13_N"/>
</dbReference>
<reference evidence="3 4" key="1">
    <citation type="submission" date="2019-03" db="EMBL/GenBank/DDBJ databases">
        <title>Draft genome sequence data and analysis of a Fermenting Bacterium, Soehngenia longevitae strain 1933PT, isolated from petroleum reservoir in Azerbaijan.</title>
        <authorList>
            <person name="Grouzdev D.S."/>
            <person name="Bidzhieva S.K."/>
            <person name="Sokolova D.S."/>
            <person name="Tourova T.P."/>
            <person name="Poltaraus A.B."/>
            <person name="Nazina T.N."/>
        </authorList>
    </citation>
    <scope>NUCLEOTIDE SEQUENCE [LARGE SCALE GENOMIC DNA]</scope>
    <source>
        <strain evidence="3 4">1933P</strain>
    </source>
</reference>
<dbReference type="InterPro" id="IPR011840">
    <property type="entry name" value="PulA_typeI"/>
</dbReference>
<dbReference type="Gene3D" id="3.20.20.80">
    <property type="entry name" value="Glycosidases"/>
    <property type="match status" value="1"/>
</dbReference>
<dbReference type="OrthoDB" id="9761875at2"/>
<feature type="domain" description="Glycosyl hydrolase family 13 catalytic" evidence="2">
    <location>
        <begin position="123"/>
        <end position="520"/>
    </location>
</feature>
<keyword evidence="3" id="KW-0326">Glycosidase</keyword>
<dbReference type="Pfam" id="PF02922">
    <property type="entry name" value="CBM_48"/>
    <property type="match status" value="1"/>
</dbReference>
<keyword evidence="4" id="KW-1185">Reference proteome</keyword>
<dbReference type="InterPro" id="IPR017853">
    <property type="entry name" value="GH"/>
</dbReference>
<dbReference type="InterPro" id="IPR013783">
    <property type="entry name" value="Ig-like_fold"/>
</dbReference>
<dbReference type="Gene3D" id="2.60.40.10">
    <property type="entry name" value="Immunoglobulins"/>
    <property type="match status" value="1"/>
</dbReference>
<dbReference type="InterPro" id="IPR014756">
    <property type="entry name" value="Ig_E-set"/>
</dbReference>
<organism evidence="3 4">
    <name type="scientific">Soehngenia longivitae</name>
    <dbReference type="NCBI Taxonomy" id="2562294"/>
    <lineage>
        <taxon>Bacteria</taxon>
        <taxon>Bacillati</taxon>
        <taxon>Bacillota</taxon>
        <taxon>Tissierellia</taxon>
        <taxon>Tissierellales</taxon>
        <taxon>Tissierellaceae</taxon>
        <taxon>Soehngenia</taxon>
    </lineage>
</organism>
<dbReference type="InterPro" id="IPR006047">
    <property type="entry name" value="GH13_cat_dom"/>
</dbReference>
<dbReference type="AlphaFoldDB" id="A0A4Z0D993"/>
<gene>
    <name evidence="3" type="primary">pulA</name>
    <name evidence="3" type="ORF">E4100_02270</name>
</gene>
<dbReference type="GO" id="GO:0051060">
    <property type="term" value="F:pullulanase activity"/>
    <property type="evidence" value="ECO:0007669"/>
    <property type="project" value="UniProtKB-EC"/>
</dbReference>
<comment type="caution">
    <text evidence="3">The sequence shown here is derived from an EMBL/GenBank/DDBJ whole genome shotgun (WGS) entry which is preliminary data.</text>
</comment>
<evidence type="ECO:0000259" key="2">
    <source>
        <dbReference type="SMART" id="SM00642"/>
    </source>
</evidence>
<dbReference type="GO" id="GO:0005975">
    <property type="term" value="P:carbohydrate metabolic process"/>
    <property type="evidence" value="ECO:0007669"/>
    <property type="project" value="InterPro"/>
</dbReference>
<protein>
    <submittedName>
        <fullName evidence="3">Type I pullulanase</fullName>
        <ecNumber evidence="3">3.2.1.41</ecNumber>
    </submittedName>
</protein>
<dbReference type="RefSeq" id="WP_135270411.1">
    <property type="nucleotide sequence ID" value="NZ_SRIB01000002.1"/>
</dbReference>
<proteinExistence type="inferred from homology"/>
<keyword evidence="3" id="KW-0378">Hydrolase</keyword>
<dbReference type="SMART" id="SM00642">
    <property type="entry name" value="Aamy"/>
    <property type="match status" value="1"/>
</dbReference>